<name>H1LH12_9LACO</name>
<dbReference type="AlphaFoldDB" id="H1LH12"/>
<gene>
    <name evidence="2" type="ORF">HMPREF9104_01893</name>
</gene>
<feature type="coiled-coil region" evidence="1">
    <location>
        <begin position="51"/>
        <end position="78"/>
    </location>
</feature>
<keyword evidence="1" id="KW-0175">Coiled coil</keyword>
<evidence type="ECO:0000256" key="1">
    <source>
        <dbReference type="SAM" id="Coils"/>
    </source>
</evidence>
<dbReference type="RefSeq" id="WP_008857062.1">
    <property type="nucleotide sequence ID" value="NZ_JH591043.1"/>
</dbReference>
<reference evidence="2 3" key="1">
    <citation type="submission" date="2011-09" db="EMBL/GenBank/DDBJ databases">
        <authorList>
            <person name="Weinstock G."/>
            <person name="Sodergren E."/>
            <person name="Clifton S."/>
            <person name="Fulton L."/>
            <person name="Fulton B."/>
            <person name="Courtney L."/>
            <person name="Fronick C."/>
            <person name="Harrison M."/>
            <person name="Strong C."/>
            <person name="Farmer C."/>
            <person name="Delahaunty K."/>
            <person name="Markovic C."/>
            <person name="Hall O."/>
            <person name="Minx P."/>
            <person name="Tomlinson C."/>
            <person name="Mitreva M."/>
            <person name="Hou S."/>
            <person name="Chen J."/>
            <person name="Wollam A."/>
            <person name="Pepin K.H."/>
            <person name="Johnson M."/>
            <person name="Bhonagiri V."/>
            <person name="Zhang X."/>
            <person name="Suruliraj S."/>
            <person name="Warren W."/>
            <person name="Chinwalla A."/>
            <person name="Mardis E.R."/>
            <person name="Wilson R.K."/>
        </authorList>
    </citation>
    <scope>NUCLEOTIDE SEQUENCE [LARGE SCALE GENOMIC DNA]</scope>
    <source>
        <strain evidence="2 3">F0435</strain>
    </source>
</reference>
<dbReference type="Pfam" id="PF07083">
    <property type="entry name" value="DUF1351"/>
    <property type="match status" value="1"/>
</dbReference>
<evidence type="ECO:0008006" key="4">
    <source>
        <dbReference type="Google" id="ProtNLM"/>
    </source>
</evidence>
<dbReference type="STRING" id="797516.HMPREF9104_01893"/>
<organism evidence="2 3">
    <name type="scientific">Lentilactobacillus kisonensis F0435</name>
    <dbReference type="NCBI Taxonomy" id="797516"/>
    <lineage>
        <taxon>Bacteria</taxon>
        <taxon>Bacillati</taxon>
        <taxon>Bacillota</taxon>
        <taxon>Bacilli</taxon>
        <taxon>Lactobacillales</taxon>
        <taxon>Lactobacillaceae</taxon>
        <taxon>Lentilactobacillus</taxon>
    </lineage>
</organism>
<evidence type="ECO:0000313" key="3">
    <source>
        <dbReference type="Proteomes" id="UP000005025"/>
    </source>
</evidence>
<evidence type="ECO:0000313" key="2">
    <source>
        <dbReference type="EMBL" id="EHO50684.1"/>
    </source>
</evidence>
<dbReference type="PATRIC" id="fig|797516.3.peg.1701"/>
<accession>H1LH12</accession>
<comment type="caution">
    <text evidence="2">The sequence shown here is derived from an EMBL/GenBank/DDBJ whole genome shotgun (WGS) entry which is preliminary data.</text>
</comment>
<dbReference type="InterPro" id="IPR009785">
    <property type="entry name" value="Prophage_Lj928_Orf309"/>
</dbReference>
<dbReference type="HOGENOM" id="CLU_070526_0_0_9"/>
<dbReference type="EMBL" id="AGRJ01000162">
    <property type="protein sequence ID" value="EHO50684.1"/>
    <property type="molecule type" value="Genomic_DNA"/>
</dbReference>
<protein>
    <recommendedName>
        <fullName evidence="4">DUF1351 domain-containing protein</fullName>
    </recommendedName>
</protein>
<dbReference type="Proteomes" id="UP000005025">
    <property type="component" value="Unassembled WGS sequence"/>
</dbReference>
<sequence length="274" mass="31320">MANELSLPEYTIDYQLPVITINNFDQLKTAVEAYANKYQGMAVTASTEKESKSSRAELRKLKQALDDKRKEIRKKYAEPYQRFADQIKDLEMTLDSSINPIDAGLKELEEQQRQLRLKHVNALIAEMAPNYHVEPGEVEIDPTWLNKTTTKKKVTEGIADVMGYIKKQHDDLKTGISTITKYAQAYQIDPAGWIDQLKQGQDVNYLLQAIDNQVKLNQQKQQALEAQAAEAQTHQVQQKDKTIGYQYWRSCFPFSVFKNNGNNSTNETVEGFHG</sequence>
<proteinExistence type="predicted"/>